<dbReference type="Proteomes" id="UP000003465">
    <property type="component" value="Unassembled WGS sequence"/>
</dbReference>
<dbReference type="AlphaFoldDB" id="A0A656GKM9"/>
<accession>A0A656GKM9</accession>
<evidence type="ECO:0000313" key="2">
    <source>
        <dbReference type="EMBL" id="EGH26392.1"/>
    </source>
</evidence>
<dbReference type="GO" id="GO:0031177">
    <property type="term" value="F:phosphopantetheine binding"/>
    <property type="evidence" value="ECO:0007669"/>
    <property type="project" value="TreeGrafter"/>
</dbReference>
<protein>
    <submittedName>
        <fullName evidence="2">Amino acid adenylation</fullName>
    </submittedName>
</protein>
<feature type="non-terminal residue" evidence="2">
    <location>
        <position position="1"/>
    </location>
</feature>
<dbReference type="SUPFAM" id="SSF56801">
    <property type="entry name" value="Acetyl-CoA synthetase-like"/>
    <property type="match status" value="1"/>
</dbReference>
<dbReference type="Pfam" id="PF00501">
    <property type="entry name" value="AMP-binding"/>
    <property type="match status" value="1"/>
</dbReference>
<dbReference type="InterPro" id="IPR000873">
    <property type="entry name" value="AMP-dep_synth/lig_dom"/>
</dbReference>
<dbReference type="GO" id="GO:0043041">
    <property type="term" value="P:amino acid activation for nonribosomal peptide biosynthetic process"/>
    <property type="evidence" value="ECO:0007669"/>
    <property type="project" value="TreeGrafter"/>
</dbReference>
<feature type="non-terminal residue" evidence="2">
    <location>
        <position position="64"/>
    </location>
</feature>
<dbReference type="PANTHER" id="PTHR45527">
    <property type="entry name" value="NONRIBOSOMAL PEPTIDE SYNTHETASE"/>
    <property type="match status" value="1"/>
</dbReference>
<dbReference type="PANTHER" id="PTHR45527:SF1">
    <property type="entry name" value="FATTY ACID SYNTHASE"/>
    <property type="match status" value="1"/>
</dbReference>
<organism evidence="2 3">
    <name type="scientific">Pseudomonas amygdali pv. mori str. 301020</name>
    <dbReference type="NCBI Taxonomy" id="629261"/>
    <lineage>
        <taxon>Bacteria</taxon>
        <taxon>Pseudomonadati</taxon>
        <taxon>Pseudomonadota</taxon>
        <taxon>Gammaproteobacteria</taxon>
        <taxon>Pseudomonadales</taxon>
        <taxon>Pseudomonadaceae</taxon>
        <taxon>Pseudomonas</taxon>
        <taxon>Pseudomonas amygdali</taxon>
    </lineage>
</organism>
<dbReference type="GO" id="GO:0044550">
    <property type="term" value="P:secondary metabolite biosynthetic process"/>
    <property type="evidence" value="ECO:0007669"/>
    <property type="project" value="TreeGrafter"/>
</dbReference>
<reference evidence="2 3" key="1">
    <citation type="journal article" date="2011" name="PLoS Pathog.">
        <title>Dynamic evolution of pathogenicity revealed by sequencing and comparative genomics of 19 Pseudomonas syringae isolates.</title>
        <authorList>
            <person name="Baltrus D.A."/>
            <person name="Nishimura M.T."/>
            <person name="Romanchuk A."/>
            <person name="Chang J.H."/>
            <person name="Mukhtar M.S."/>
            <person name="Cherkis K."/>
            <person name="Roach J."/>
            <person name="Grant S.R."/>
            <person name="Jones C.D."/>
            <person name="Dangl J.L."/>
        </authorList>
    </citation>
    <scope>NUCLEOTIDE SEQUENCE [LARGE SCALE GENOMIC DNA]</scope>
    <source>
        <strain evidence="2 3">301020</strain>
    </source>
</reference>
<name>A0A656GKM9_PSEA0</name>
<sequence length="64" mass="6934">GQPVSETQTYVLDEYLSEVPPGIAGELYIGGELLARGYLGRAALSAERFVASPFARAGERLYRT</sequence>
<gene>
    <name evidence="2" type="ORF">PSYMO_35091</name>
</gene>
<comment type="caution">
    <text evidence="2">The sequence shown here is derived from an EMBL/GenBank/DDBJ whole genome shotgun (WGS) entry which is preliminary data.</text>
</comment>
<evidence type="ECO:0000313" key="3">
    <source>
        <dbReference type="Proteomes" id="UP000003465"/>
    </source>
</evidence>
<feature type="domain" description="AMP-dependent synthetase/ligase" evidence="1">
    <location>
        <begin position="1"/>
        <end position="39"/>
    </location>
</feature>
<dbReference type="GO" id="GO:0005737">
    <property type="term" value="C:cytoplasm"/>
    <property type="evidence" value="ECO:0007669"/>
    <property type="project" value="TreeGrafter"/>
</dbReference>
<dbReference type="EMBL" id="AEAG01002251">
    <property type="protein sequence ID" value="EGH26392.1"/>
    <property type="molecule type" value="Genomic_DNA"/>
</dbReference>
<dbReference type="Gene3D" id="2.30.38.10">
    <property type="entry name" value="Luciferase, Domain 3"/>
    <property type="match status" value="1"/>
</dbReference>
<evidence type="ECO:0000259" key="1">
    <source>
        <dbReference type="Pfam" id="PF00501"/>
    </source>
</evidence>
<proteinExistence type="predicted"/>